<evidence type="ECO:0000313" key="2">
    <source>
        <dbReference type="Proteomes" id="UP001611548"/>
    </source>
</evidence>
<evidence type="ECO:0000313" key="1">
    <source>
        <dbReference type="EMBL" id="MFI1965517.1"/>
    </source>
</evidence>
<accession>A0ABW7UVQ6</accession>
<dbReference type="Proteomes" id="UP001611548">
    <property type="component" value="Unassembled WGS sequence"/>
</dbReference>
<keyword evidence="2" id="KW-1185">Reference proteome</keyword>
<name>A0ABW7UVQ6_9ACTN</name>
<dbReference type="EMBL" id="JBIRWE010000006">
    <property type="protein sequence ID" value="MFI1965517.1"/>
    <property type="molecule type" value="Genomic_DNA"/>
</dbReference>
<organism evidence="1 2">
    <name type="scientific">Streptomyces pathocidini</name>
    <dbReference type="NCBI Taxonomy" id="1650571"/>
    <lineage>
        <taxon>Bacteria</taxon>
        <taxon>Bacillati</taxon>
        <taxon>Actinomycetota</taxon>
        <taxon>Actinomycetes</taxon>
        <taxon>Kitasatosporales</taxon>
        <taxon>Streptomycetaceae</taxon>
        <taxon>Streptomyces</taxon>
    </lineage>
</organism>
<dbReference type="RefSeq" id="WP_157859336.1">
    <property type="nucleotide sequence ID" value="NZ_JBIRWE010000006.1"/>
</dbReference>
<sequence length="105" mass="11275">MVRDVIPGAIEEVDTAAKLLGFTFQPGTYKGLITTVALHRSHVNLMFSKGAELAERDGGELLDGTGKRARHVKLRDLRQLEDARIRDLLAAAAELTPRPGAGGGQ</sequence>
<gene>
    <name evidence="1" type="ORF">ACH429_15625</name>
</gene>
<proteinExistence type="predicted"/>
<comment type="caution">
    <text evidence="1">The sequence shown here is derived from an EMBL/GenBank/DDBJ whole genome shotgun (WGS) entry which is preliminary data.</text>
</comment>
<protein>
    <submittedName>
        <fullName evidence="1">DUF1801 domain-containing protein</fullName>
    </submittedName>
</protein>
<reference evidence="1 2" key="1">
    <citation type="submission" date="2024-10" db="EMBL/GenBank/DDBJ databases">
        <title>The Natural Products Discovery Center: Release of the First 8490 Sequenced Strains for Exploring Actinobacteria Biosynthetic Diversity.</title>
        <authorList>
            <person name="Kalkreuter E."/>
            <person name="Kautsar S.A."/>
            <person name="Yang D."/>
            <person name="Bader C.D."/>
            <person name="Teijaro C.N."/>
            <person name="Fluegel L."/>
            <person name="Davis C.M."/>
            <person name="Simpson J.R."/>
            <person name="Lauterbach L."/>
            <person name="Steele A.D."/>
            <person name="Gui C."/>
            <person name="Meng S."/>
            <person name="Li G."/>
            <person name="Viehrig K."/>
            <person name="Ye F."/>
            <person name="Su P."/>
            <person name="Kiefer A.F."/>
            <person name="Nichols A."/>
            <person name="Cepeda A.J."/>
            <person name="Yan W."/>
            <person name="Fan B."/>
            <person name="Jiang Y."/>
            <person name="Adhikari A."/>
            <person name="Zheng C.-J."/>
            <person name="Schuster L."/>
            <person name="Cowan T.M."/>
            <person name="Smanski M.J."/>
            <person name="Chevrette M.G."/>
            <person name="De Carvalho L.P.S."/>
            <person name="Shen B."/>
        </authorList>
    </citation>
    <scope>NUCLEOTIDE SEQUENCE [LARGE SCALE GENOMIC DNA]</scope>
    <source>
        <strain evidence="1 2">NPDC020327</strain>
    </source>
</reference>